<keyword evidence="2 3" id="KW-0808">Transferase</keyword>
<evidence type="ECO:0000259" key="5">
    <source>
        <dbReference type="Pfam" id="PF26168"/>
    </source>
</evidence>
<dbReference type="Proteomes" id="UP001443914">
    <property type="component" value="Unassembled WGS sequence"/>
</dbReference>
<evidence type="ECO:0000313" key="6">
    <source>
        <dbReference type="EMBL" id="KAK9675702.1"/>
    </source>
</evidence>
<sequence length="479" mass="52958">MNFINESSLSTPHVVVVPYPSQGHINPLLQFAKRLASKGIKATLATTKYTISSISSIKNVTVESISDGFDEHGFSQAGSEEVFLNSFKVNGSKSLSQIIEKHQNAPFPVTCVVYDAFLPWALDVAKKYGLYGAAFFTNSATVCSIFASVDRGLIGLPLNDPEEVVKALTKMPKFKANELPSFLKKPESYPAYLAMKLSQYSNLGLADWAFCNSFEDLELEVIEGVQGWDAKMIGPMVPSSYLDGGIEGDIDYGASLWKPLSGQCKEWLQTKPTKSIIYISFGSMVSLTQEQMGEIAWGLIESNYNFLWVIRESQYSKLPQGFLEELGKSKRGMIVTWCNQLEVLSHEATACFMTHCGWNSTLEGLSLGVPMVGVPQWSDQLPDAKFIEEVWGVGVRANEDDKGVVTREEFQRCLKVIMEGKRSVEIRENANKWRELSKKAVSKGGSSDNHIEDFVQHLKNANVRASANGLEGQGLLQAN</sequence>
<gene>
    <name evidence="6" type="ORF">RND81_11G024700</name>
</gene>
<keyword evidence="7" id="KW-1185">Reference proteome</keyword>
<dbReference type="InterPro" id="IPR058980">
    <property type="entry name" value="Glyco_transf_N"/>
</dbReference>
<dbReference type="InterPro" id="IPR002213">
    <property type="entry name" value="UDP_glucos_trans"/>
</dbReference>
<dbReference type="Gene3D" id="3.40.50.2000">
    <property type="entry name" value="Glycogen Phosphorylase B"/>
    <property type="match status" value="2"/>
</dbReference>
<evidence type="ECO:0000313" key="7">
    <source>
        <dbReference type="Proteomes" id="UP001443914"/>
    </source>
</evidence>
<accession>A0AAW1HH48</accession>
<feature type="domain" description="Glycosyltransferase N-terminal" evidence="5">
    <location>
        <begin position="14"/>
        <end position="49"/>
    </location>
</feature>
<dbReference type="CDD" id="cd03784">
    <property type="entry name" value="GT1_Gtf-like"/>
    <property type="match status" value="1"/>
</dbReference>
<dbReference type="GO" id="GO:0080044">
    <property type="term" value="F:quercetin 7-O-glucosyltransferase activity"/>
    <property type="evidence" value="ECO:0007669"/>
    <property type="project" value="TreeGrafter"/>
</dbReference>
<evidence type="ECO:0000256" key="4">
    <source>
        <dbReference type="RuleBase" id="RU362057"/>
    </source>
</evidence>
<dbReference type="AlphaFoldDB" id="A0AAW1HH48"/>
<dbReference type="GO" id="GO:0016135">
    <property type="term" value="P:saponin biosynthetic process"/>
    <property type="evidence" value="ECO:0007669"/>
    <property type="project" value="UniProtKB-ARBA"/>
</dbReference>
<dbReference type="PANTHER" id="PTHR11926:SF727">
    <property type="entry name" value="UDP-GLYCOSYLTRANSFERASE 74B1"/>
    <property type="match status" value="1"/>
</dbReference>
<evidence type="ECO:0000256" key="3">
    <source>
        <dbReference type="RuleBase" id="RU003718"/>
    </source>
</evidence>
<reference evidence="6" key="1">
    <citation type="submission" date="2024-03" db="EMBL/GenBank/DDBJ databases">
        <title>WGS assembly of Saponaria officinalis var. Norfolk2.</title>
        <authorList>
            <person name="Jenkins J."/>
            <person name="Shu S."/>
            <person name="Grimwood J."/>
            <person name="Barry K."/>
            <person name="Goodstein D."/>
            <person name="Schmutz J."/>
            <person name="Leebens-Mack J."/>
            <person name="Osbourn A."/>
        </authorList>
    </citation>
    <scope>NUCLEOTIDE SEQUENCE [LARGE SCALE GENOMIC DNA]</scope>
    <source>
        <strain evidence="6">JIC</strain>
    </source>
</reference>
<comment type="similarity">
    <text evidence="1 3">Belongs to the UDP-glycosyltransferase family.</text>
</comment>
<proteinExistence type="inferred from homology"/>
<dbReference type="SUPFAM" id="SSF53756">
    <property type="entry name" value="UDP-Glycosyltransferase/glycogen phosphorylase"/>
    <property type="match status" value="1"/>
</dbReference>
<dbReference type="EC" id="2.4.1.-" evidence="4"/>
<dbReference type="PROSITE" id="PS00375">
    <property type="entry name" value="UDPGT"/>
    <property type="match status" value="1"/>
</dbReference>
<name>A0AAW1HH48_SAPOF</name>
<dbReference type="PANTHER" id="PTHR11926">
    <property type="entry name" value="GLUCOSYL/GLUCURONOSYL TRANSFERASES"/>
    <property type="match status" value="1"/>
</dbReference>
<dbReference type="EMBL" id="JBDFQZ010000011">
    <property type="protein sequence ID" value="KAK9675702.1"/>
    <property type="molecule type" value="Genomic_DNA"/>
</dbReference>
<comment type="caution">
    <text evidence="6">The sequence shown here is derived from an EMBL/GenBank/DDBJ whole genome shotgun (WGS) entry which is preliminary data.</text>
</comment>
<organism evidence="6 7">
    <name type="scientific">Saponaria officinalis</name>
    <name type="common">Common soapwort</name>
    <name type="synonym">Lychnis saponaria</name>
    <dbReference type="NCBI Taxonomy" id="3572"/>
    <lineage>
        <taxon>Eukaryota</taxon>
        <taxon>Viridiplantae</taxon>
        <taxon>Streptophyta</taxon>
        <taxon>Embryophyta</taxon>
        <taxon>Tracheophyta</taxon>
        <taxon>Spermatophyta</taxon>
        <taxon>Magnoliopsida</taxon>
        <taxon>eudicotyledons</taxon>
        <taxon>Gunneridae</taxon>
        <taxon>Pentapetalae</taxon>
        <taxon>Caryophyllales</taxon>
        <taxon>Caryophyllaceae</taxon>
        <taxon>Caryophylleae</taxon>
        <taxon>Saponaria</taxon>
    </lineage>
</organism>
<dbReference type="Pfam" id="PF00201">
    <property type="entry name" value="UDPGT"/>
    <property type="match status" value="1"/>
</dbReference>
<protein>
    <recommendedName>
        <fullName evidence="4">Glycosyltransferase</fullName>
        <ecNumber evidence="4">2.4.1.-</ecNumber>
    </recommendedName>
</protein>
<dbReference type="InterPro" id="IPR035595">
    <property type="entry name" value="UDP_glycos_trans_CS"/>
</dbReference>
<dbReference type="GO" id="GO:0080043">
    <property type="term" value="F:quercetin 3-O-glucosyltransferase activity"/>
    <property type="evidence" value="ECO:0007669"/>
    <property type="project" value="TreeGrafter"/>
</dbReference>
<evidence type="ECO:0000256" key="1">
    <source>
        <dbReference type="ARBA" id="ARBA00009995"/>
    </source>
</evidence>
<dbReference type="FunFam" id="3.40.50.2000:FF:000019">
    <property type="entry name" value="Glycosyltransferase"/>
    <property type="match status" value="1"/>
</dbReference>
<keyword evidence="3" id="KW-0328">Glycosyltransferase</keyword>
<dbReference type="GO" id="GO:0016104">
    <property type="term" value="P:triterpenoid biosynthetic process"/>
    <property type="evidence" value="ECO:0007669"/>
    <property type="project" value="UniProtKB-ARBA"/>
</dbReference>
<evidence type="ECO:0000256" key="2">
    <source>
        <dbReference type="ARBA" id="ARBA00022679"/>
    </source>
</evidence>
<dbReference type="Pfam" id="PF26168">
    <property type="entry name" value="Glyco_transf_N"/>
    <property type="match status" value="1"/>
</dbReference>